<dbReference type="STRING" id="706570.PT85_05140"/>
<evidence type="ECO:0000256" key="1">
    <source>
        <dbReference type="ARBA" id="ARBA00003989"/>
    </source>
</evidence>
<evidence type="ECO:0000313" key="6">
    <source>
        <dbReference type="Proteomes" id="UP000030980"/>
    </source>
</evidence>
<dbReference type="Proteomes" id="UP000030980">
    <property type="component" value="Unassembled WGS sequence"/>
</dbReference>
<protein>
    <recommendedName>
        <fullName evidence="2">Curli production assembly/transport component CsgF</fullName>
    </recommendedName>
</protein>
<comment type="function">
    <text evidence="1">May be involved in the biogenesis of curli organelles.</text>
</comment>
<proteinExistence type="predicted"/>
<comment type="caution">
    <text evidence="5">The sequence shown here is derived from an EMBL/GenBank/DDBJ whole genome shotgun (WGS) entry which is preliminary data.</text>
</comment>
<evidence type="ECO:0000313" key="5">
    <source>
        <dbReference type="EMBL" id="KHO65455.1"/>
    </source>
</evidence>
<accession>A0A0B3BS70</accession>
<feature type="chain" id="PRO_5002098456" description="Curli production assembly/transport component CsgF" evidence="4">
    <location>
        <begin position="26"/>
        <end position="142"/>
    </location>
</feature>
<evidence type="ECO:0000256" key="2">
    <source>
        <dbReference type="ARBA" id="ARBA00014031"/>
    </source>
</evidence>
<feature type="signal peptide" evidence="4">
    <location>
        <begin position="1"/>
        <end position="25"/>
    </location>
</feature>
<keyword evidence="3 4" id="KW-0732">Signal</keyword>
<name>A0A0B3BS70_9PSED</name>
<dbReference type="RefSeq" id="WP_039606118.1">
    <property type="nucleotide sequence ID" value="NZ_FMUP01000001.1"/>
</dbReference>
<organism evidence="5 6">
    <name type="scientific">Pseudomonas flexibilis</name>
    <dbReference type="NCBI Taxonomy" id="706570"/>
    <lineage>
        <taxon>Bacteria</taxon>
        <taxon>Pseudomonadati</taxon>
        <taxon>Pseudomonadota</taxon>
        <taxon>Gammaproteobacteria</taxon>
        <taxon>Pseudomonadales</taxon>
        <taxon>Pseudomonadaceae</taxon>
        <taxon>Pseudomonas</taxon>
    </lineage>
</organism>
<dbReference type="InterPro" id="IPR018893">
    <property type="entry name" value="T8SS_CsgF"/>
</dbReference>
<dbReference type="AlphaFoldDB" id="A0A0B3BS70"/>
<gene>
    <name evidence="5" type="ORF">PT85_05140</name>
</gene>
<dbReference type="EMBL" id="JTAK01000002">
    <property type="protein sequence ID" value="KHO65455.1"/>
    <property type="molecule type" value="Genomic_DNA"/>
</dbReference>
<keyword evidence="6" id="KW-1185">Reference proteome</keyword>
<reference evidence="5 6" key="1">
    <citation type="submission" date="2014-11" db="EMBL/GenBank/DDBJ databases">
        <title>Genome sequence of Pseudomonas tuomuerensis JCM 14085.</title>
        <authorList>
            <person name="Shin S.-K."/>
            <person name="Yi H."/>
        </authorList>
    </citation>
    <scope>NUCLEOTIDE SEQUENCE [LARGE SCALE GENOMIC DNA]</scope>
    <source>
        <strain evidence="5 6">JCM 14085</strain>
    </source>
</reference>
<dbReference type="Pfam" id="PF10614">
    <property type="entry name" value="CsgF"/>
    <property type="match status" value="1"/>
</dbReference>
<sequence length="142" mass="14887">MRWQWSARFAALGLACSGLLASVQASELVYTPINPSFGGNPLNGGWLLGNAQAQNDHSAPGSGLGAGYTGTTALERFTSQLESRLLSQLMTNIESGQTGTLTTSAFIIEIQDNANSGILSILVTDRVTGEVSEIVLSGWTPN</sequence>
<evidence type="ECO:0000256" key="3">
    <source>
        <dbReference type="ARBA" id="ARBA00022729"/>
    </source>
</evidence>
<dbReference type="OrthoDB" id="1443407at2"/>
<evidence type="ECO:0000256" key="4">
    <source>
        <dbReference type="SAM" id="SignalP"/>
    </source>
</evidence>